<reference evidence="1 2" key="1">
    <citation type="submission" date="2017-02" db="EMBL/GenBank/DDBJ databases">
        <title>Whole genome shotgun sequence of Pantoea agglomerans strain AS1 isolated from a cycad, Zamia floridana in Central Florida, USA.</title>
        <authorList>
            <person name="Lata P."/>
            <person name="Govindarajan S."/>
            <person name="Qi F."/>
            <person name="Li J.-L."/>
            <person name="Maurya S.K."/>
            <person name="Sahoo M.K."/>
        </authorList>
    </citation>
    <scope>NUCLEOTIDE SEQUENCE [LARGE SCALE GENOMIC DNA]</scope>
    <source>
        <strain evidence="1 2">AS1</strain>
    </source>
</reference>
<dbReference type="EMBL" id="MWUE01000017">
    <property type="protein sequence ID" value="OQP33293.1"/>
    <property type="molecule type" value="Genomic_DNA"/>
</dbReference>
<keyword evidence="2" id="KW-1185">Reference proteome</keyword>
<sequence length="70" mass="7817">MVGTVDLYEFSEAVTAVARPVNPWFASGIRKPETVSDHPFPERFYRNGNIVALPEFFSGQRGAKITVVFV</sequence>
<organism evidence="1 2">
    <name type="scientific">Pantoea latae</name>
    <dbReference type="NCBI Taxonomy" id="1964541"/>
    <lineage>
        <taxon>Bacteria</taxon>
        <taxon>Pseudomonadati</taxon>
        <taxon>Pseudomonadota</taxon>
        <taxon>Gammaproteobacteria</taxon>
        <taxon>Enterobacterales</taxon>
        <taxon>Erwiniaceae</taxon>
        <taxon>Pantoea</taxon>
    </lineage>
</organism>
<evidence type="ECO:0000313" key="1">
    <source>
        <dbReference type="EMBL" id="OQP33293.1"/>
    </source>
</evidence>
<dbReference type="AlphaFoldDB" id="A0A1V9DHL1"/>
<gene>
    <name evidence="1" type="ORF">B2J69_12140</name>
</gene>
<evidence type="ECO:0000313" key="2">
    <source>
        <dbReference type="Proteomes" id="UP000192769"/>
    </source>
</evidence>
<proteinExistence type="predicted"/>
<accession>A0A1V9DHL1</accession>
<protein>
    <submittedName>
        <fullName evidence="1">Uncharacterized protein</fullName>
    </submittedName>
</protein>
<name>A0A1V9DHL1_9GAMM</name>
<dbReference type="Proteomes" id="UP000192769">
    <property type="component" value="Unassembled WGS sequence"/>
</dbReference>
<comment type="caution">
    <text evidence="1">The sequence shown here is derived from an EMBL/GenBank/DDBJ whole genome shotgun (WGS) entry which is preliminary data.</text>
</comment>